<sequence length="740" mass="82052">MTRVAAKFTPEVLLEAPRRSEGLPNSDASKILYSVSTYSFAEHTKKSEIRLLDVASQQTSLVTDNKSASEAVWLDDEAIVLLVSEDDGTTSVVVGDAGNFENSKHIAGTIPGPVGDMKVKDLGVGWFGIALSGKAQPDGSLHNPNKAEKPHSSGRLYTSGFVRHWDHWTDQTRNSIFLTKLHKKDDGKFELHPKLKNALEGTKLSSPIEPFGGKDHFDIGVFGLVFTSKDASLNPATHTKTNIHVVAKRGFWHNLFYEEFPEIKKVTIDGFEGASTSPVWSTSGKMIAFLSMKTDGYESDKNQPFIIHDFTTPSELTAVFATKDGKGKWDRSPQAIAWSPDDWHLYFIAEEHGRGSLFSAGPPTAQGQDSPLPSLLVKGGAINAARVLSSGDIFLTSTSLIENSLYSIVPLSARKGRIDTYTLPTDDRPFDLRPESLTTRYISSNTRSGSMFGLSRAQVDEIQFPGAAKDTSVHAWVIKPSTFSSSKKYPLAYLIHGGPQGAWTDGWSTRWNPAIFAEQGYVVICPNPTGSTSYGQDFVDAIRGQWGGLPYEDLVLGFEYIKKHLKYVDTDRSVALGASYGGYMMNWIQGHDLGRKFKALVTHDGVFSMAGQMASEELYFPFHDLTGTLWDKPEEWAQWDPSRFTKNWDTPHLIIHSELDYRLTVSEGLAAFNVLQSRGVESQFLTFPDENHWVLKPENGLMWHEVVLDWINGHVGLEKYTAGRKKAGMEMGEKKDLAIR</sequence>
<proteinExistence type="inferred from homology"/>
<dbReference type="PANTHER" id="PTHR42776">
    <property type="entry name" value="SERINE PEPTIDASE S9 FAMILY MEMBER"/>
    <property type="match status" value="1"/>
</dbReference>
<dbReference type="OrthoDB" id="416344at2759"/>
<dbReference type="AlphaFoldDB" id="A0A6A5QAD2"/>
<evidence type="ECO:0000256" key="4">
    <source>
        <dbReference type="ARBA" id="ARBA00022801"/>
    </source>
</evidence>
<dbReference type="FunFam" id="3.40.50.1820:FF:000028">
    <property type="entry name" value="S9 family peptidase"/>
    <property type="match status" value="1"/>
</dbReference>
<dbReference type="SUPFAM" id="SSF82171">
    <property type="entry name" value="DPP6 N-terminal domain-like"/>
    <property type="match status" value="1"/>
</dbReference>
<dbReference type="Gene3D" id="3.40.50.1820">
    <property type="entry name" value="alpha/beta hydrolase"/>
    <property type="match status" value="1"/>
</dbReference>
<evidence type="ECO:0000256" key="1">
    <source>
        <dbReference type="ARBA" id="ARBA00010040"/>
    </source>
</evidence>
<evidence type="ECO:0000256" key="6">
    <source>
        <dbReference type="ARBA" id="ARBA00032829"/>
    </source>
</evidence>
<keyword evidence="3" id="KW-0732">Signal</keyword>
<evidence type="ECO:0000256" key="5">
    <source>
        <dbReference type="ARBA" id="ARBA00022825"/>
    </source>
</evidence>
<dbReference type="EMBL" id="ML979140">
    <property type="protein sequence ID" value="KAF1912339.1"/>
    <property type="molecule type" value="Genomic_DNA"/>
</dbReference>
<dbReference type="GO" id="GO:0006508">
    <property type="term" value="P:proteolysis"/>
    <property type="evidence" value="ECO:0007669"/>
    <property type="project" value="UniProtKB-KW"/>
</dbReference>
<keyword evidence="2" id="KW-0645">Protease</keyword>
<evidence type="ECO:0000313" key="8">
    <source>
        <dbReference type="EMBL" id="KAF1912339.1"/>
    </source>
</evidence>
<protein>
    <recommendedName>
        <fullName evidence="6">Dipeptidyl-peptidase V</fullName>
    </recommendedName>
</protein>
<keyword evidence="9" id="KW-1185">Reference proteome</keyword>
<gene>
    <name evidence="8" type="ORF">BDU57DRAFT_482650</name>
</gene>
<dbReference type="Proteomes" id="UP000800096">
    <property type="component" value="Unassembled WGS sequence"/>
</dbReference>
<dbReference type="InterPro" id="IPR001375">
    <property type="entry name" value="Peptidase_S9_cat"/>
</dbReference>
<dbReference type="SUPFAM" id="SSF53474">
    <property type="entry name" value="alpha/beta-Hydrolases"/>
    <property type="match status" value="1"/>
</dbReference>
<evidence type="ECO:0000259" key="7">
    <source>
        <dbReference type="Pfam" id="PF00326"/>
    </source>
</evidence>
<evidence type="ECO:0000256" key="2">
    <source>
        <dbReference type="ARBA" id="ARBA00022670"/>
    </source>
</evidence>
<evidence type="ECO:0000313" key="9">
    <source>
        <dbReference type="Proteomes" id="UP000800096"/>
    </source>
</evidence>
<organism evidence="8 9">
    <name type="scientific">Ampelomyces quisqualis</name>
    <name type="common">Powdery mildew agent</name>
    <dbReference type="NCBI Taxonomy" id="50730"/>
    <lineage>
        <taxon>Eukaryota</taxon>
        <taxon>Fungi</taxon>
        <taxon>Dikarya</taxon>
        <taxon>Ascomycota</taxon>
        <taxon>Pezizomycotina</taxon>
        <taxon>Dothideomycetes</taxon>
        <taxon>Pleosporomycetidae</taxon>
        <taxon>Pleosporales</taxon>
        <taxon>Pleosporineae</taxon>
        <taxon>Phaeosphaeriaceae</taxon>
        <taxon>Ampelomyces</taxon>
    </lineage>
</organism>
<comment type="similarity">
    <text evidence="1">Belongs to the peptidase S9C family.</text>
</comment>
<accession>A0A6A5QAD2</accession>
<dbReference type="InterPro" id="IPR029058">
    <property type="entry name" value="AB_hydrolase_fold"/>
</dbReference>
<reference evidence="8" key="1">
    <citation type="journal article" date="2020" name="Stud. Mycol.">
        <title>101 Dothideomycetes genomes: a test case for predicting lifestyles and emergence of pathogens.</title>
        <authorList>
            <person name="Haridas S."/>
            <person name="Albert R."/>
            <person name="Binder M."/>
            <person name="Bloem J."/>
            <person name="Labutti K."/>
            <person name="Salamov A."/>
            <person name="Andreopoulos B."/>
            <person name="Baker S."/>
            <person name="Barry K."/>
            <person name="Bills G."/>
            <person name="Bluhm B."/>
            <person name="Cannon C."/>
            <person name="Castanera R."/>
            <person name="Culley D."/>
            <person name="Daum C."/>
            <person name="Ezra D."/>
            <person name="Gonzalez J."/>
            <person name="Henrissat B."/>
            <person name="Kuo A."/>
            <person name="Liang C."/>
            <person name="Lipzen A."/>
            <person name="Lutzoni F."/>
            <person name="Magnuson J."/>
            <person name="Mondo S."/>
            <person name="Nolan M."/>
            <person name="Ohm R."/>
            <person name="Pangilinan J."/>
            <person name="Park H.-J."/>
            <person name="Ramirez L."/>
            <person name="Alfaro M."/>
            <person name="Sun H."/>
            <person name="Tritt A."/>
            <person name="Yoshinaga Y."/>
            <person name="Zwiers L.-H."/>
            <person name="Turgeon B."/>
            <person name="Goodwin S."/>
            <person name="Spatafora J."/>
            <person name="Crous P."/>
            <person name="Grigoriev I."/>
        </authorList>
    </citation>
    <scope>NUCLEOTIDE SEQUENCE</scope>
    <source>
        <strain evidence="8">HMLAC05119</strain>
    </source>
</reference>
<keyword evidence="5" id="KW-0720">Serine protease</keyword>
<dbReference type="PANTHER" id="PTHR42776:SF13">
    <property type="entry name" value="DIPEPTIDYL-PEPTIDASE 5"/>
    <property type="match status" value="1"/>
</dbReference>
<name>A0A6A5QAD2_AMPQU</name>
<evidence type="ECO:0000256" key="3">
    <source>
        <dbReference type="ARBA" id="ARBA00022729"/>
    </source>
</evidence>
<feature type="domain" description="Peptidase S9 prolyl oligopeptidase catalytic" evidence="7">
    <location>
        <begin position="507"/>
        <end position="716"/>
    </location>
</feature>
<keyword evidence="4 8" id="KW-0378">Hydrolase</keyword>
<dbReference type="Pfam" id="PF00326">
    <property type="entry name" value="Peptidase_S9"/>
    <property type="match status" value="1"/>
</dbReference>
<dbReference type="GO" id="GO:0004252">
    <property type="term" value="F:serine-type endopeptidase activity"/>
    <property type="evidence" value="ECO:0007669"/>
    <property type="project" value="TreeGrafter"/>
</dbReference>